<organism evidence="1 2">
    <name type="scientific">Diphasiastrum complanatum</name>
    <name type="common">Issler's clubmoss</name>
    <name type="synonym">Lycopodium complanatum</name>
    <dbReference type="NCBI Taxonomy" id="34168"/>
    <lineage>
        <taxon>Eukaryota</taxon>
        <taxon>Viridiplantae</taxon>
        <taxon>Streptophyta</taxon>
        <taxon>Embryophyta</taxon>
        <taxon>Tracheophyta</taxon>
        <taxon>Lycopodiopsida</taxon>
        <taxon>Lycopodiales</taxon>
        <taxon>Lycopodiaceae</taxon>
        <taxon>Lycopodioideae</taxon>
        <taxon>Diphasiastrum</taxon>
    </lineage>
</organism>
<evidence type="ECO:0000313" key="1">
    <source>
        <dbReference type="EMBL" id="KAJ7568440.1"/>
    </source>
</evidence>
<protein>
    <submittedName>
        <fullName evidence="1">Uncharacterized protein</fullName>
    </submittedName>
</protein>
<name>A0ACC2EPN6_DIPCM</name>
<reference evidence="2" key="1">
    <citation type="journal article" date="2024" name="Proc. Natl. Acad. Sci. U.S.A.">
        <title>Extraordinary preservation of gene collinearity over three hundred million years revealed in homosporous lycophytes.</title>
        <authorList>
            <person name="Li C."/>
            <person name="Wickell D."/>
            <person name="Kuo L.Y."/>
            <person name="Chen X."/>
            <person name="Nie B."/>
            <person name="Liao X."/>
            <person name="Peng D."/>
            <person name="Ji J."/>
            <person name="Jenkins J."/>
            <person name="Williams M."/>
            <person name="Shu S."/>
            <person name="Plott C."/>
            <person name="Barry K."/>
            <person name="Rajasekar S."/>
            <person name="Grimwood J."/>
            <person name="Han X."/>
            <person name="Sun S."/>
            <person name="Hou Z."/>
            <person name="He W."/>
            <person name="Dai G."/>
            <person name="Sun C."/>
            <person name="Schmutz J."/>
            <person name="Leebens-Mack J.H."/>
            <person name="Li F.W."/>
            <person name="Wang L."/>
        </authorList>
    </citation>
    <scope>NUCLEOTIDE SEQUENCE [LARGE SCALE GENOMIC DNA]</scope>
    <source>
        <strain evidence="2">cv. PW_Plant_1</strain>
    </source>
</reference>
<comment type="caution">
    <text evidence="1">The sequence shown here is derived from an EMBL/GenBank/DDBJ whole genome shotgun (WGS) entry which is preliminary data.</text>
</comment>
<gene>
    <name evidence="1" type="ORF">O6H91_01G033000</name>
</gene>
<accession>A0ACC2EPN6</accession>
<sequence length="232" mass="25958">MQQLFEIFRKSDDVTTITPEQKSAFSFSLQPMDQTKHTASLNGKTNEESHKTSLTNRQYAIYEVEGLKQKITNIFDACEVGDHRALMRYAKTKDFEIDAKDRYGRTALIWAADCGHEHICESLIRLSADIHLTDLHSGRSAIHWAARAGSLPIVRMLVQFGAKIAKEDKYGLTPLYLAKSIGANGEDVFRYLLSEGAPFNEQKEINMSEIEAAIAAEMAALEAREGNDKSIS</sequence>
<dbReference type="Proteomes" id="UP001162992">
    <property type="component" value="Chromosome 1"/>
</dbReference>
<evidence type="ECO:0000313" key="2">
    <source>
        <dbReference type="Proteomes" id="UP001162992"/>
    </source>
</evidence>
<proteinExistence type="predicted"/>
<keyword evidence="2" id="KW-1185">Reference proteome</keyword>
<dbReference type="EMBL" id="CM055092">
    <property type="protein sequence ID" value="KAJ7568440.1"/>
    <property type="molecule type" value="Genomic_DNA"/>
</dbReference>